<dbReference type="Gene3D" id="2.40.30.270">
    <property type="match status" value="1"/>
</dbReference>
<evidence type="ECO:0000256" key="6">
    <source>
        <dbReference type="ARBA" id="ARBA00048432"/>
    </source>
</evidence>
<feature type="domain" description="AAA+ ATPase" evidence="8">
    <location>
        <begin position="206"/>
        <end position="440"/>
    </location>
</feature>
<dbReference type="InterPro" id="IPR004483">
    <property type="entry name" value="SMUBP-2/Hcs1-like"/>
</dbReference>
<dbReference type="InterPro" id="IPR027417">
    <property type="entry name" value="P-loop_NTPase"/>
</dbReference>
<dbReference type="Pfam" id="PF13087">
    <property type="entry name" value="AAA_12"/>
    <property type="match status" value="1"/>
</dbReference>
<evidence type="ECO:0000256" key="3">
    <source>
        <dbReference type="ARBA" id="ARBA00022801"/>
    </source>
</evidence>
<feature type="coiled-coil region" evidence="7">
    <location>
        <begin position="308"/>
        <end position="335"/>
    </location>
</feature>
<feature type="domain" description="Helicase ATP-binding" evidence="9">
    <location>
        <begin position="188"/>
        <end position="450"/>
    </location>
</feature>
<dbReference type="CDD" id="cd18044">
    <property type="entry name" value="DEXXQc_SMUBP2"/>
    <property type="match status" value="1"/>
</dbReference>
<dbReference type="InterPro" id="IPR003593">
    <property type="entry name" value="AAA+_ATPase"/>
</dbReference>
<dbReference type="InterPro" id="IPR050534">
    <property type="entry name" value="Coronavir_polyprotein_1ab"/>
</dbReference>
<dbReference type="Proteomes" id="UP000694865">
    <property type="component" value="Unplaced"/>
</dbReference>
<dbReference type="NCBIfam" id="TIGR00376">
    <property type="entry name" value="IGHMBP2 family helicase"/>
    <property type="match status" value="1"/>
</dbReference>
<evidence type="ECO:0000256" key="7">
    <source>
        <dbReference type="SAM" id="Coils"/>
    </source>
</evidence>
<dbReference type="PANTHER" id="PTHR43788">
    <property type="entry name" value="DNA2/NAM7 HELICASE FAMILY MEMBER"/>
    <property type="match status" value="1"/>
</dbReference>
<keyword evidence="10" id="KW-1185">Reference proteome</keyword>
<dbReference type="GeneID" id="102804485"/>
<evidence type="ECO:0000256" key="5">
    <source>
        <dbReference type="ARBA" id="ARBA00022840"/>
    </source>
</evidence>
<name>A0ABM0MIF8_SACKO</name>
<dbReference type="SMART" id="SM00382">
    <property type="entry name" value="AAA"/>
    <property type="match status" value="1"/>
</dbReference>
<keyword evidence="4" id="KW-0347">Helicase</keyword>
<evidence type="ECO:0000259" key="8">
    <source>
        <dbReference type="SMART" id="SM00382"/>
    </source>
</evidence>
<comment type="catalytic activity">
    <reaction evidence="6">
        <text>ATP + H2O = ADP + phosphate + H(+)</text>
        <dbReference type="Rhea" id="RHEA:13065"/>
        <dbReference type="ChEBI" id="CHEBI:15377"/>
        <dbReference type="ChEBI" id="CHEBI:15378"/>
        <dbReference type="ChEBI" id="CHEBI:30616"/>
        <dbReference type="ChEBI" id="CHEBI:43474"/>
        <dbReference type="ChEBI" id="CHEBI:456216"/>
        <dbReference type="EC" id="3.6.4.12"/>
    </reaction>
    <physiologicalReaction direction="left-to-right" evidence="6">
        <dbReference type="Rhea" id="RHEA:13066"/>
    </physiologicalReaction>
</comment>
<keyword evidence="2" id="KW-0547">Nucleotide-binding</keyword>
<evidence type="ECO:0000256" key="2">
    <source>
        <dbReference type="ARBA" id="ARBA00022741"/>
    </source>
</evidence>
<dbReference type="InterPro" id="IPR014001">
    <property type="entry name" value="Helicase_ATP-bd"/>
</dbReference>
<gene>
    <name evidence="11" type="primary">LOC102804485</name>
</gene>
<keyword evidence="3" id="KW-0378">Hydrolase</keyword>
<sequence length="520" mass="57828">MRQDCLVSVHGVTKPYNAPQTKRRWSSGTTILPGRSTRGSKLPLIPLGTLSIKQRSGLTTSYFVRAVAVNLPASLLTKLQQVYQHLSKQNESKNCGNTCDRFDKQCIRVFLKTKMNVNKFTSKTGNLLEVERDAEISESRVLEDLDKCSSGPSYHLVNVLFGVIPISSPNIHLDYGDSTLPAKDIQCINTQLDESQRESVRFALQQREVAVIHGPPGTGKTTTVVEIILQAVKLKMKVLACAPSNVAVDNLVERLGKQVKIVRLGHPARQLQHTHKYSLDAILSRSDGAKIVQDIRKDIDKSLSKCKKTRERGEKEGLKREVRDLKKELRQREAAAIKDVLITADVVLTTNISASLDGPLKQLKADHFSLAVIDECAQALEASCWIPLLQVPRCVLAGDHQQLPPTVISNQASKDGLSVSLMERIIDLYGDGVVRMLTIQYRMNADIMKWSSQRLYDDKLQAHESVASHLLKDLPNIEETKDTCTALVLIDTTGCDLHELQIPDEMSKGNEGNKYIQNKS</sequence>
<evidence type="ECO:0000256" key="4">
    <source>
        <dbReference type="ARBA" id="ARBA00022806"/>
    </source>
</evidence>
<accession>A0ABM0MIF8</accession>
<keyword evidence="5" id="KW-0067">ATP-binding</keyword>
<proteinExistence type="inferred from homology"/>
<dbReference type="Pfam" id="PF13086">
    <property type="entry name" value="AAA_11"/>
    <property type="match status" value="1"/>
</dbReference>
<evidence type="ECO:0000313" key="10">
    <source>
        <dbReference type="Proteomes" id="UP000694865"/>
    </source>
</evidence>
<protein>
    <submittedName>
        <fullName evidence="11">DNA-binding protein SMUBP-2-like</fullName>
    </submittedName>
</protein>
<dbReference type="PANTHER" id="PTHR43788:SF8">
    <property type="entry name" value="DNA-BINDING PROTEIN SMUBP-2"/>
    <property type="match status" value="1"/>
</dbReference>
<reference evidence="11" key="1">
    <citation type="submission" date="2025-08" db="UniProtKB">
        <authorList>
            <consortium name="RefSeq"/>
        </authorList>
    </citation>
    <scope>IDENTIFICATION</scope>
    <source>
        <tissue evidence="11">Testes</tissue>
    </source>
</reference>
<evidence type="ECO:0000256" key="1">
    <source>
        <dbReference type="ARBA" id="ARBA00007913"/>
    </source>
</evidence>
<keyword evidence="7" id="KW-0175">Coiled coil</keyword>
<dbReference type="Gene3D" id="3.40.50.300">
    <property type="entry name" value="P-loop containing nucleotide triphosphate hydrolases"/>
    <property type="match status" value="2"/>
</dbReference>
<organism evidence="10 11">
    <name type="scientific">Saccoglossus kowalevskii</name>
    <name type="common">Acorn worm</name>
    <dbReference type="NCBI Taxonomy" id="10224"/>
    <lineage>
        <taxon>Eukaryota</taxon>
        <taxon>Metazoa</taxon>
        <taxon>Hemichordata</taxon>
        <taxon>Enteropneusta</taxon>
        <taxon>Harrimaniidae</taxon>
        <taxon>Saccoglossus</taxon>
    </lineage>
</organism>
<comment type="similarity">
    <text evidence="1">Belongs to the DNA2/NAM7 helicase family.</text>
</comment>
<dbReference type="InterPro" id="IPR041679">
    <property type="entry name" value="DNA2/NAM7-like_C"/>
</dbReference>
<dbReference type="RefSeq" id="XP_006819799.1">
    <property type="nucleotide sequence ID" value="XM_006819736.1"/>
</dbReference>
<evidence type="ECO:0000259" key="9">
    <source>
        <dbReference type="SMART" id="SM00487"/>
    </source>
</evidence>
<dbReference type="SMART" id="SM00487">
    <property type="entry name" value="DEXDc"/>
    <property type="match status" value="1"/>
</dbReference>
<dbReference type="InterPro" id="IPR041677">
    <property type="entry name" value="DNA2/NAM7_AAA_11"/>
</dbReference>
<dbReference type="SUPFAM" id="SSF52540">
    <property type="entry name" value="P-loop containing nucleoside triphosphate hydrolases"/>
    <property type="match status" value="1"/>
</dbReference>
<evidence type="ECO:0000313" key="11">
    <source>
        <dbReference type="RefSeq" id="XP_006819799.1"/>
    </source>
</evidence>